<evidence type="ECO:0000313" key="14">
    <source>
        <dbReference type="EMBL" id="MDT0618242.1"/>
    </source>
</evidence>
<organism evidence="14 15">
    <name type="scientific">Spectribacter acetivorans</name>
    <dbReference type="NCBI Taxonomy" id="3075603"/>
    <lineage>
        <taxon>Bacteria</taxon>
        <taxon>Pseudomonadati</taxon>
        <taxon>Pseudomonadota</taxon>
        <taxon>Gammaproteobacteria</taxon>
        <taxon>Salinisphaerales</taxon>
        <taxon>Salinisphaeraceae</taxon>
        <taxon>Spectribacter</taxon>
    </lineage>
</organism>
<feature type="region of interest" description="Disordered" evidence="11">
    <location>
        <begin position="52"/>
        <end position="81"/>
    </location>
</feature>
<keyword evidence="6 10" id="KW-0805">Transcription regulation</keyword>
<evidence type="ECO:0000256" key="8">
    <source>
        <dbReference type="ARBA" id="ARBA00023125"/>
    </source>
</evidence>
<evidence type="ECO:0000256" key="10">
    <source>
        <dbReference type="PIRNR" id="PIRNR000774"/>
    </source>
</evidence>
<gene>
    <name evidence="14" type="primary">rpoN</name>
    <name evidence="14" type="ORF">RM531_07125</name>
</gene>
<dbReference type="PANTHER" id="PTHR32248:SF4">
    <property type="entry name" value="RNA POLYMERASE SIGMA-54 FACTOR"/>
    <property type="match status" value="1"/>
</dbReference>
<evidence type="ECO:0000256" key="7">
    <source>
        <dbReference type="ARBA" id="ARBA00023082"/>
    </source>
</evidence>
<name>A0ABU3B8W1_9GAMM</name>
<dbReference type="InterPro" id="IPR007634">
    <property type="entry name" value="RNA_pol_sigma_54_DNA-bd"/>
</dbReference>
<dbReference type="NCBIfam" id="TIGR02395">
    <property type="entry name" value="rpoN_sigma"/>
    <property type="match status" value="1"/>
</dbReference>
<keyword evidence="5 10" id="KW-0548">Nucleotidyltransferase</keyword>
<dbReference type="Pfam" id="PF00309">
    <property type="entry name" value="Sigma54_AID"/>
    <property type="match status" value="1"/>
</dbReference>
<evidence type="ECO:0000259" key="13">
    <source>
        <dbReference type="Pfam" id="PF04963"/>
    </source>
</evidence>
<keyword evidence="8 10" id="KW-0238">DNA-binding</keyword>
<dbReference type="PROSITE" id="PS50044">
    <property type="entry name" value="SIGMA54_3"/>
    <property type="match status" value="1"/>
</dbReference>
<evidence type="ECO:0000256" key="9">
    <source>
        <dbReference type="ARBA" id="ARBA00023163"/>
    </source>
</evidence>
<dbReference type="RefSeq" id="WP_311651086.1">
    <property type="nucleotide sequence ID" value="NZ_JAVRHY010000005.1"/>
</dbReference>
<evidence type="ECO:0000256" key="6">
    <source>
        <dbReference type="ARBA" id="ARBA00023015"/>
    </source>
</evidence>
<dbReference type="PRINTS" id="PR00045">
    <property type="entry name" value="SIGMA54FCT"/>
</dbReference>
<dbReference type="PIRSF" id="PIRSF000774">
    <property type="entry name" value="RpoN"/>
    <property type="match status" value="1"/>
</dbReference>
<evidence type="ECO:0000256" key="5">
    <source>
        <dbReference type="ARBA" id="ARBA00022695"/>
    </source>
</evidence>
<evidence type="ECO:0000313" key="15">
    <source>
        <dbReference type="Proteomes" id="UP001259982"/>
    </source>
</evidence>
<dbReference type="EMBL" id="JAVRHY010000005">
    <property type="protein sequence ID" value="MDT0618242.1"/>
    <property type="molecule type" value="Genomic_DNA"/>
</dbReference>
<evidence type="ECO:0000256" key="4">
    <source>
        <dbReference type="ARBA" id="ARBA00022679"/>
    </source>
</evidence>
<dbReference type="Proteomes" id="UP001259982">
    <property type="component" value="Unassembled WGS sequence"/>
</dbReference>
<keyword evidence="3 10" id="KW-0240">DNA-directed RNA polymerase</keyword>
<dbReference type="InterPro" id="IPR007046">
    <property type="entry name" value="RNA_pol_sigma_54_core-bd"/>
</dbReference>
<comment type="caution">
    <text evidence="14">The sequence shown here is derived from an EMBL/GenBank/DDBJ whole genome shotgun (WGS) entry which is preliminary data.</text>
</comment>
<feature type="domain" description="RNA polymerase sigma factor 54 core-binding" evidence="13">
    <location>
        <begin position="88"/>
        <end position="264"/>
    </location>
</feature>
<sequence length="438" mass="47709">MRQTMAVRLSQQLTMTPRLVQSIQMLMWSGLELEQQLRAALDTNVMLEADTAEDDASATGDDDNWERPQSGHGEAPDIEDRPVMPMARLMDQLPGAFPAPGELAMAVAILDRVDDAGYLAADLADIAADDPSWSVAELEAVLTRVQRLEPAGIGARTLAECLTCQLESLPQNEPGRVVALVLVADHLATIPTSTNADLARVVGVTADEIATALALVRSLDPKPGAETSIAELRVPELRVEGDGNDWHVRLLESDRTQLRVNAAYEGWLQGCGESRGASAMRDQLREARWLLRSVAMRRDTLLRTAEAIFARQRDFLDRGETALRPMTLREIAEAIDMHESSISRVVRNKTVETPHGTFDLRYFFSAQVGGQACEGVCGNGVKAMVQDMIDGEDRARPLCDGDVAAALARRGIKVARRTIAKYRGLLGIPPAAERIAAC</sequence>
<proteinExistence type="inferred from homology"/>
<dbReference type="InterPro" id="IPR038709">
    <property type="entry name" value="RpoN_core-bd_sf"/>
</dbReference>
<dbReference type="Gene3D" id="1.10.10.1330">
    <property type="entry name" value="RNA polymerase sigma-54 factor, core-binding domain"/>
    <property type="match status" value="1"/>
</dbReference>
<keyword evidence="7 10" id="KW-0731">Sigma factor</keyword>
<keyword evidence="15" id="KW-1185">Reference proteome</keyword>
<keyword evidence="4 10" id="KW-0808">Transferase</keyword>
<dbReference type="Pfam" id="PF04552">
    <property type="entry name" value="Sigma54_DBD"/>
    <property type="match status" value="1"/>
</dbReference>
<evidence type="ECO:0000256" key="3">
    <source>
        <dbReference type="ARBA" id="ARBA00022478"/>
    </source>
</evidence>
<accession>A0ABU3B8W1</accession>
<evidence type="ECO:0000256" key="11">
    <source>
        <dbReference type="SAM" id="MobiDB-lite"/>
    </source>
</evidence>
<evidence type="ECO:0000256" key="2">
    <source>
        <dbReference type="ARBA" id="ARBA00019942"/>
    </source>
</evidence>
<evidence type="ECO:0000259" key="12">
    <source>
        <dbReference type="Pfam" id="PF04552"/>
    </source>
</evidence>
<feature type="domain" description="RNA polymerase sigma factor 54 DNA-binding" evidence="12">
    <location>
        <begin position="279"/>
        <end position="434"/>
    </location>
</feature>
<evidence type="ECO:0000256" key="1">
    <source>
        <dbReference type="ARBA" id="ARBA00008798"/>
    </source>
</evidence>
<feature type="compositionally biased region" description="Acidic residues" evidence="11">
    <location>
        <begin position="52"/>
        <end position="64"/>
    </location>
</feature>
<protein>
    <recommendedName>
        <fullName evidence="2 10">RNA polymerase sigma-54 factor</fullName>
    </recommendedName>
</protein>
<dbReference type="Pfam" id="PF04963">
    <property type="entry name" value="Sigma54_CBD"/>
    <property type="match status" value="1"/>
</dbReference>
<dbReference type="PROSITE" id="PS00718">
    <property type="entry name" value="SIGMA54_2"/>
    <property type="match status" value="1"/>
</dbReference>
<keyword evidence="9 10" id="KW-0804">Transcription</keyword>
<reference evidence="14 15" key="1">
    <citation type="submission" date="2023-09" db="EMBL/GenBank/DDBJ databases">
        <authorList>
            <person name="Rey-Velasco X."/>
        </authorList>
    </citation>
    <scope>NUCLEOTIDE SEQUENCE [LARGE SCALE GENOMIC DNA]</scope>
    <source>
        <strain evidence="14 15">P385</strain>
    </source>
</reference>
<dbReference type="Gene3D" id="1.10.10.60">
    <property type="entry name" value="Homeodomain-like"/>
    <property type="match status" value="1"/>
</dbReference>
<dbReference type="PANTHER" id="PTHR32248">
    <property type="entry name" value="RNA POLYMERASE SIGMA-54 FACTOR"/>
    <property type="match status" value="1"/>
</dbReference>
<dbReference type="InterPro" id="IPR000394">
    <property type="entry name" value="RNA_pol_sigma_54"/>
</dbReference>
<comment type="function">
    <text evidence="10">Sigma factors are initiation factors that promote the attachment of RNA polymerase to specific initiation sites and are then released.</text>
</comment>
<comment type="similarity">
    <text evidence="1 10">Belongs to the sigma-54 factor family.</text>
</comment>